<protein>
    <submittedName>
        <fullName evidence="1">Uncharacterized protein</fullName>
    </submittedName>
</protein>
<dbReference type="Proteomes" id="UP000199451">
    <property type="component" value="Unassembled WGS sequence"/>
</dbReference>
<dbReference type="AlphaFoldDB" id="A0A1G9SH47"/>
<name>A0A1G9SH47_9EURY</name>
<keyword evidence="2" id="KW-1185">Reference proteome</keyword>
<proteinExistence type="predicted"/>
<dbReference type="RefSeq" id="WP_089695595.1">
    <property type="nucleotide sequence ID" value="NZ_FNHL01000002.1"/>
</dbReference>
<evidence type="ECO:0000313" key="1">
    <source>
        <dbReference type="EMBL" id="SDM34793.1"/>
    </source>
</evidence>
<evidence type="ECO:0000313" key="2">
    <source>
        <dbReference type="Proteomes" id="UP000199451"/>
    </source>
</evidence>
<accession>A0A1G9SH47</accession>
<reference evidence="2" key="1">
    <citation type="submission" date="2016-10" db="EMBL/GenBank/DDBJ databases">
        <authorList>
            <person name="Varghese N."/>
            <person name="Submissions S."/>
        </authorList>
    </citation>
    <scope>NUCLEOTIDE SEQUENCE [LARGE SCALE GENOMIC DNA]</scope>
    <source>
        <strain evidence="2">CGMCC 1.10119</strain>
    </source>
</reference>
<gene>
    <name evidence="1" type="ORF">SAMN04487949_1359</name>
</gene>
<sequence length="138" mass="14705">MDAGDDSLSQDLSAGTAASPIRAIQDAALERALLSPTGNSDYVAFVGALERTHRRGDRELSLSGAAMLSCLLSLHLDGDGSNGRDRLATADPTDRNEPLVAGALVAFDRFDISLSTAASLANRSVDDFETELERRRDR</sequence>
<organism evidence="1 2">
    <name type="scientific">Halogranum gelatinilyticum</name>
    <dbReference type="NCBI Taxonomy" id="660521"/>
    <lineage>
        <taxon>Archaea</taxon>
        <taxon>Methanobacteriati</taxon>
        <taxon>Methanobacteriota</taxon>
        <taxon>Stenosarchaea group</taxon>
        <taxon>Halobacteria</taxon>
        <taxon>Halobacteriales</taxon>
        <taxon>Haloferacaceae</taxon>
    </lineage>
</organism>
<dbReference type="OrthoDB" id="382210at2157"/>
<dbReference type="EMBL" id="FNHL01000002">
    <property type="protein sequence ID" value="SDM34793.1"/>
    <property type="molecule type" value="Genomic_DNA"/>
</dbReference>